<comment type="caution">
    <text evidence="1">The sequence shown here is derived from an EMBL/GenBank/DDBJ whole genome shotgun (WGS) entry which is preliminary data.</text>
</comment>
<name>A0ACB7ZB34_9ERIC</name>
<keyword evidence="2" id="KW-1185">Reference proteome</keyword>
<proteinExistence type="predicted"/>
<accession>A0ACB7ZB34</accession>
<dbReference type="EMBL" id="CM037162">
    <property type="protein sequence ID" value="KAH7863030.1"/>
    <property type="molecule type" value="Genomic_DNA"/>
</dbReference>
<protein>
    <submittedName>
        <fullName evidence="1">Uncharacterized protein</fullName>
    </submittedName>
</protein>
<evidence type="ECO:0000313" key="2">
    <source>
        <dbReference type="Proteomes" id="UP000828048"/>
    </source>
</evidence>
<gene>
    <name evidence="1" type="ORF">Vadar_012366</name>
</gene>
<reference evidence="1 2" key="1">
    <citation type="journal article" date="2021" name="Hortic Res">
        <title>High-quality reference genome and annotation aids understanding of berry development for evergreen blueberry (Vaccinium darrowii).</title>
        <authorList>
            <person name="Yu J."/>
            <person name="Hulse-Kemp A.M."/>
            <person name="Babiker E."/>
            <person name="Staton M."/>
        </authorList>
    </citation>
    <scope>NUCLEOTIDE SEQUENCE [LARGE SCALE GENOMIC DNA]</scope>
    <source>
        <strain evidence="2">cv. NJ 8807/NJ 8810</strain>
        <tissue evidence="1">Young leaf</tissue>
    </source>
</reference>
<sequence length="101" mass="10439">MPSDITVEISGSASQIQTAQQLILVSDSLCIFGAYDFALLLLDFNVDLNFIAEAASVNQNIAAAPTGQQHNYPSHGPVYASPPSNPGGHAGYAPTGDYGSA</sequence>
<evidence type="ECO:0000313" key="1">
    <source>
        <dbReference type="EMBL" id="KAH7863030.1"/>
    </source>
</evidence>
<dbReference type="Proteomes" id="UP000828048">
    <property type="component" value="Chromosome 12"/>
</dbReference>
<organism evidence="1 2">
    <name type="scientific">Vaccinium darrowii</name>
    <dbReference type="NCBI Taxonomy" id="229202"/>
    <lineage>
        <taxon>Eukaryota</taxon>
        <taxon>Viridiplantae</taxon>
        <taxon>Streptophyta</taxon>
        <taxon>Embryophyta</taxon>
        <taxon>Tracheophyta</taxon>
        <taxon>Spermatophyta</taxon>
        <taxon>Magnoliopsida</taxon>
        <taxon>eudicotyledons</taxon>
        <taxon>Gunneridae</taxon>
        <taxon>Pentapetalae</taxon>
        <taxon>asterids</taxon>
        <taxon>Ericales</taxon>
        <taxon>Ericaceae</taxon>
        <taxon>Vaccinioideae</taxon>
        <taxon>Vaccinieae</taxon>
        <taxon>Vaccinium</taxon>
    </lineage>
</organism>